<gene>
    <name evidence="2" type="ORF">GQ607_000551</name>
</gene>
<dbReference type="EMBL" id="WOWK01000001">
    <property type="protein sequence ID" value="KAF0332535.1"/>
    <property type="molecule type" value="Genomic_DNA"/>
</dbReference>
<name>A0A8H3WTV8_9PEZI</name>
<proteinExistence type="predicted"/>
<evidence type="ECO:0000256" key="1">
    <source>
        <dbReference type="SAM" id="MobiDB-lite"/>
    </source>
</evidence>
<evidence type="ECO:0000313" key="3">
    <source>
        <dbReference type="Proteomes" id="UP000434172"/>
    </source>
</evidence>
<reference evidence="2 3" key="1">
    <citation type="submission" date="2019-12" db="EMBL/GenBank/DDBJ databases">
        <title>A genome sequence resource for the geographically widespread anthracnose pathogen Colletotrichum asianum.</title>
        <authorList>
            <person name="Meng Y."/>
        </authorList>
    </citation>
    <scope>NUCLEOTIDE SEQUENCE [LARGE SCALE GENOMIC DNA]</scope>
    <source>
        <strain evidence="2 3">ICMP 18580</strain>
    </source>
</reference>
<dbReference type="AlphaFoldDB" id="A0A8H3WTV8"/>
<keyword evidence="3" id="KW-1185">Reference proteome</keyword>
<comment type="caution">
    <text evidence="2">The sequence shown here is derived from an EMBL/GenBank/DDBJ whole genome shotgun (WGS) entry which is preliminary data.</text>
</comment>
<feature type="region of interest" description="Disordered" evidence="1">
    <location>
        <begin position="46"/>
        <end position="65"/>
    </location>
</feature>
<dbReference type="Proteomes" id="UP000434172">
    <property type="component" value="Unassembled WGS sequence"/>
</dbReference>
<organism evidence="2 3">
    <name type="scientific">Colletotrichum asianum</name>
    <dbReference type="NCBI Taxonomy" id="702518"/>
    <lineage>
        <taxon>Eukaryota</taxon>
        <taxon>Fungi</taxon>
        <taxon>Dikarya</taxon>
        <taxon>Ascomycota</taxon>
        <taxon>Pezizomycotina</taxon>
        <taxon>Sordariomycetes</taxon>
        <taxon>Hypocreomycetidae</taxon>
        <taxon>Glomerellales</taxon>
        <taxon>Glomerellaceae</taxon>
        <taxon>Colletotrichum</taxon>
        <taxon>Colletotrichum gloeosporioides species complex</taxon>
    </lineage>
</organism>
<protein>
    <submittedName>
        <fullName evidence="2">Uncharacterized protein</fullName>
    </submittedName>
</protein>
<accession>A0A8H3WTV8</accession>
<sequence>MDLGPPVARVLMMRFRDPPPPFHSSDVIQSPGSVWVSSPSFIPHSSLIHQPPCQRRSTTDARTASPSAWRLARAGQSFMHTPRVPALLQTR</sequence>
<evidence type="ECO:0000313" key="2">
    <source>
        <dbReference type="EMBL" id="KAF0332535.1"/>
    </source>
</evidence>